<dbReference type="RefSeq" id="WP_073556461.1">
    <property type="nucleotide sequence ID" value="NZ_MRCA01000011.1"/>
</dbReference>
<dbReference type="EMBL" id="MRCA01000011">
    <property type="protein sequence ID" value="OKH12380.1"/>
    <property type="molecule type" value="Genomic_DNA"/>
</dbReference>
<keyword evidence="4" id="KW-1133">Transmembrane helix</keyword>
<sequence>MVQKQRQPITIPINRLPIILAIAMTLGIGAISLYSFSRFRSKSVDNTSANPVNSPTISAVAALGRLEPQGEVINLSAPNSQGGVQVAQLLVQQGEKVRKGQTIALLDSFYVRLAALENTKKQVLVAQASLNQVKVGAKAGDLAAQKATIARIEAELRGEVSAQQATIARLEAELRNAESENRRYQMLYQEGAISASDADAKRLRVDTVQQQLNEAKATQNRTVDTLQKQLTEARARLASIAEVRPTDIQAAQAEVEKAKTAVAQAQADLNLSIVRSPIDGQIIKIYTWPGEIIGNQGIAQIGRTDQMYVVAEVYETDIQKVRLGQPATITSNAFVGEIQGTVTDIGLQVTQQNIFTNNPAADTDNKVVEVKIRINNPADNQRVAALTNLQVEVLINTEQSHE</sequence>
<dbReference type="Pfam" id="PF25876">
    <property type="entry name" value="HH_MFP_RND"/>
    <property type="match status" value="1"/>
</dbReference>
<name>A0A1U7GVZ7_9CYAN</name>
<dbReference type="Proteomes" id="UP000186391">
    <property type="component" value="Unassembled WGS sequence"/>
</dbReference>
<evidence type="ECO:0000256" key="1">
    <source>
        <dbReference type="ARBA" id="ARBA00004196"/>
    </source>
</evidence>
<evidence type="ECO:0000313" key="7">
    <source>
        <dbReference type="Proteomes" id="UP000186391"/>
    </source>
</evidence>
<feature type="coiled-coil region" evidence="3">
    <location>
        <begin position="153"/>
        <end position="268"/>
    </location>
</feature>
<dbReference type="InterPro" id="IPR014315">
    <property type="entry name" value="ABC_heterocyst_DevB"/>
</dbReference>
<dbReference type="NCBIfam" id="TIGR02971">
    <property type="entry name" value="heterocyst_DevB"/>
    <property type="match status" value="1"/>
</dbReference>
<evidence type="ECO:0000256" key="4">
    <source>
        <dbReference type="SAM" id="Phobius"/>
    </source>
</evidence>
<comment type="subcellular location">
    <subcellularLocation>
        <location evidence="1">Cell envelope</location>
    </subcellularLocation>
</comment>
<dbReference type="SUPFAM" id="SSF111369">
    <property type="entry name" value="HlyD-like secretion proteins"/>
    <property type="match status" value="1"/>
</dbReference>
<evidence type="ECO:0000256" key="3">
    <source>
        <dbReference type="SAM" id="Coils"/>
    </source>
</evidence>
<keyword evidence="4" id="KW-0472">Membrane</keyword>
<evidence type="ECO:0000259" key="5">
    <source>
        <dbReference type="Pfam" id="PF25876"/>
    </source>
</evidence>
<dbReference type="Gene3D" id="2.40.30.170">
    <property type="match status" value="1"/>
</dbReference>
<dbReference type="PANTHER" id="PTHR32347:SF27">
    <property type="entry name" value="RND EFFLUX PUMP MEMBRANE FUSION PROTEIN BARREL-SANDWICH DOMAIN-CONTAINING PROTEIN"/>
    <property type="match status" value="1"/>
</dbReference>
<dbReference type="GO" id="GO:0030313">
    <property type="term" value="C:cell envelope"/>
    <property type="evidence" value="ECO:0007669"/>
    <property type="project" value="UniProtKB-SubCell"/>
</dbReference>
<proteinExistence type="predicted"/>
<keyword evidence="4" id="KW-0812">Transmembrane</keyword>
<keyword evidence="7" id="KW-1185">Reference proteome</keyword>
<reference evidence="6 7" key="1">
    <citation type="submission" date="2016-11" db="EMBL/GenBank/DDBJ databases">
        <title>Draft Genome Sequences of Nine Cyanobacterial Strains from Diverse Habitats.</title>
        <authorList>
            <person name="Zhu T."/>
            <person name="Hou S."/>
            <person name="Lu X."/>
            <person name="Hess W.R."/>
        </authorList>
    </citation>
    <scope>NUCLEOTIDE SEQUENCE [LARGE SCALE GENOMIC DNA]</scope>
    <source>
        <strain evidence="6 7">NIES-592</strain>
    </source>
</reference>
<keyword evidence="2 3" id="KW-0175">Coiled coil</keyword>
<dbReference type="AlphaFoldDB" id="A0A1U7GVZ7"/>
<organism evidence="6 7">
    <name type="scientific">Fischerella major NIES-592</name>
    <dbReference type="NCBI Taxonomy" id="210994"/>
    <lineage>
        <taxon>Bacteria</taxon>
        <taxon>Bacillati</taxon>
        <taxon>Cyanobacteriota</taxon>
        <taxon>Cyanophyceae</taxon>
        <taxon>Nostocales</taxon>
        <taxon>Hapalosiphonaceae</taxon>
        <taxon>Fischerella</taxon>
    </lineage>
</organism>
<dbReference type="PANTHER" id="PTHR32347">
    <property type="entry name" value="EFFLUX SYSTEM COMPONENT YKNX-RELATED"/>
    <property type="match status" value="1"/>
</dbReference>
<feature type="domain" description="Multidrug resistance protein MdtA-like alpha-helical hairpin" evidence="5">
    <location>
        <begin position="163"/>
        <end position="218"/>
    </location>
</feature>
<evidence type="ECO:0000256" key="2">
    <source>
        <dbReference type="ARBA" id="ARBA00023054"/>
    </source>
</evidence>
<evidence type="ECO:0000313" key="6">
    <source>
        <dbReference type="EMBL" id="OKH12380.1"/>
    </source>
</evidence>
<feature type="transmembrane region" description="Helical" evidence="4">
    <location>
        <begin position="16"/>
        <end position="36"/>
    </location>
</feature>
<comment type="caution">
    <text evidence="6">The sequence shown here is derived from an EMBL/GenBank/DDBJ whole genome shotgun (WGS) entry which is preliminary data.</text>
</comment>
<gene>
    <name evidence="6" type="ORF">NIES592_17870</name>
</gene>
<protein>
    <submittedName>
        <fullName evidence="6">HlyD family secretion protein</fullName>
    </submittedName>
</protein>
<dbReference type="OrthoDB" id="556614at2"/>
<dbReference type="InterPro" id="IPR050465">
    <property type="entry name" value="UPF0194_transport"/>
</dbReference>
<accession>A0A1U7GVZ7</accession>
<dbReference type="PRINTS" id="PR01490">
    <property type="entry name" value="RTXTOXIND"/>
</dbReference>
<dbReference type="InterPro" id="IPR058624">
    <property type="entry name" value="MdtA-like_HH"/>
</dbReference>